<protein>
    <submittedName>
        <fullName evidence="1">Uncharacterized protein</fullName>
    </submittedName>
</protein>
<comment type="caution">
    <text evidence="1">The sequence shown here is derived from an EMBL/GenBank/DDBJ whole genome shotgun (WGS) entry which is preliminary data.</text>
</comment>
<evidence type="ECO:0000313" key="2">
    <source>
        <dbReference type="Proteomes" id="UP001327093"/>
    </source>
</evidence>
<proteinExistence type="predicted"/>
<sequence length="133" mass="14864">MNTRTRKSGRLSRDPATVRVLHNNTYDALFFGYTLRDTLTCVYTYTDPDVQPATTGVEVAERAFELFTVGRYPAHASPDPRAVAYRELGHRSLSVGDVVCVDGHFFACEPFGWNEIDPPSETSLEHPDTTRAP</sequence>
<keyword evidence="2" id="KW-1185">Reference proteome</keyword>
<evidence type="ECO:0000313" key="1">
    <source>
        <dbReference type="EMBL" id="MEB3372432.1"/>
    </source>
</evidence>
<organism evidence="1 2">
    <name type="scientific">Saccharopolyspora mangrovi</name>
    <dbReference type="NCBI Taxonomy" id="3082379"/>
    <lineage>
        <taxon>Bacteria</taxon>
        <taxon>Bacillati</taxon>
        <taxon>Actinomycetota</taxon>
        <taxon>Actinomycetes</taxon>
        <taxon>Pseudonocardiales</taxon>
        <taxon>Pseudonocardiaceae</taxon>
        <taxon>Saccharopolyspora</taxon>
    </lineage>
</organism>
<dbReference type="EMBL" id="JAWLNX010000048">
    <property type="protein sequence ID" value="MEB3372432.1"/>
    <property type="molecule type" value="Genomic_DNA"/>
</dbReference>
<reference evidence="1 2" key="1">
    <citation type="submission" date="2023-10" db="EMBL/GenBank/DDBJ databases">
        <title>Saccharopolyspora sp. nov., isolated from mangrove soil.</title>
        <authorList>
            <person name="Lu Y."/>
            <person name="Liu W."/>
        </authorList>
    </citation>
    <scope>NUCLEOTIDE SEQUENCE [LARGE SCALE GENOMIC DNA]</scope>
    <source>
        <strain evidence="1 2">S2-29</strain>
    </source>
</reference>
<accession>A0ABU6ALK9</accession>
<dbReference type="Proteomes" id="UP001327093">
    <property type="component" value="Unassembled WGS sequence"/>
</dbReference>
<gene>
    <name evidence="1" type="ORF">R4I43_34045</name>
</gene>
<name>A0ABU6ALK9_9PSEU</name>